<gene>
    <name evidence="6" type="ORF">ECU11_2000</name>
</gene>
<dbReference type="GO" id="GO:0030915">
    <property type="term" value="C:Smc5-Smc6 complex"/>
    <property type="evidence" value="ECO:0007669"/>
    <property type="project" value="TreeGrafter"/>
</dbReference>
<dbReference type="Gene3D" id="3.40.50.300">
    <property type="entry name" value="P-loop containing nucleotide triphosphate hydrolases"/>
    <property type="match status" value="2"/>
</dbReference>
<feature type="domain" description="RecF/RecN/SMC N-terminal" evidence="5">
    <location>
        <begin position="9"/>
        <end position="987"/>
    </location>
</feature>
<dbReference type="Pfam" id="PF02463">
    <property type="entry name" value="SMC_N"/>
    <property type="match status" value="1"/>
</dbReference>
<reference evidence="6" key="1">
    <citation type="journal article" date="2013" name="Eukaryot. Cell">
        <title>Extremely Reduced Levels of Heterozygosity in the Vertebrate Pathogen Encephalitozoon cuniculi.</title>
        <authorList>
            <person name="Selman M."/>
            <person name="Sak B."/>
            <person name="Kvac M."/>
            <person name="Farinelli L."/>
            <person name="Weiss L.M."/>
            <person name="Corradi N."/>
        </authorList>
    </citation>
    <scope>NUCLEOTIDE SEQUENCE</scope>
</reference>
<dbReference type="VEuPathDB" id="MicrosporidiaDB:AEWR_112000"/>
<feature type="coiled-coil region" evidence="4">
    <location>
        <begin position="623"/>
        <end position="695"/>
    </location>
</feature>
<evidence type="ECO:0000256" key="1">
    <source>
        <dbReference type="ARBA" id="ARBA00010171"/>
    </source>
</evidence>
<dbReference type="VEuPathDB" id="MicrosporidiaDB:ECU11_2000"/>
<evidence type="ECO:0000256" key="4">
    <source>
        <dbReference type="SAM" id="Coils"/>
    </source>
</evidence>
<comment type="similarity">
    <text evidence="1">Belongs to the SMC family. SMC5 subfamily.</text>
</comment>
<dbReference type="GO" id="GO:0003697">
    <property type="term" value="F:single-stranded DNA binding"/>
    <property type="evidence" value="ECO:0007669"/>
    <property type="project" value="TreeGrafter"/>
</dbReference>
<feature type="coiled-coil region" evidence="4">
    <location>
        <begin position="725"/>
        <end position="773"/>
    </location>
</feature>
<protein>
    <recommendedName>
        <fullName evidence="2">Structural maintenance of chromosomes protein 5</fullName>
    </recommendedName>
</protein>
<dbReference type="AlphaFoldDB" id="M1K758"/>
<evidence type="ECO:0000256" key="2">
    <source>
        <dbReference type="ARBA" id="ARBA00018687"/>
    </source>
</evidence>
<dbReference type="VEuPathDB" id="MicrosporidiaDB:AEWQ_112000"/>
<name>M1K758_ENCCN</name>
<dbReference type="VEuPathDB" id="MicrosporidiaDB:AEWD_112000"/>
<accession>M1K758</accession>
<dbReference type="SUPFAM" id="SSF52540">
    <property type="entry name" value="P-loop containing nucleoside triphosphate hydrolases"/>
    <property type="match status" value="1"/>
</dbReference>
<evidence type="ECO:0000256" key="3">
    <source>
        <dbReference type="ARBA" id="ARBA00023054"/>
    </source>
</evidence>
<dbReference type="GO" id="GO:0000724">
    <property type="term" value="P:double-strand break repair via homologous recombination"/>
    <property type="evidence" value="ECO:0007669"/>
    <property type="project" value="TreeGrafter"/>
</dbReference>
<proteinExistence type="inferred from homology"/>
<sequence length="1025" mass="119659">MPGFKDGNIVSMELENFQTFKKMSLGFCSSFNFIAGPNGSGKSSIANAMVLVFGGTPKVIGRGKTVGEYVRFGEREAKIEVVVWIKGKETRLCRCISKDSQSKYFVDGKSYKKTEYEEFVGRFKKNIGNLCQFLPQEKVSEFTRLPPENLLVEVLLAVGEEEVLEYLKELEDLEAERDRLVETLESCTRKKECIERAIEVLGRDVEKVCEEGRKRERIRVMREKQEWIHYKHHTDEYVAIKKAVGLLRKQIEVKNKEVLKIEDKIIELKSSETCKEMDGLWSILREHDTNLVKVVEELRDIHQETEMLGVDEESLKNKREKRMTNLERLKKEILDLQDEVSKVEIPPQPRGPDEARIEVLEEKMSGLMRARGKIQHESSELKRLVDDLSLKRKKFHEMDEMRLQMLRKYHPDTHRAVCWLRENKHRFKDEIVEPPFVQLRVKDAKYALEVENFLGFQSLSPFICKSSEDFETFVRIMKDEKKWMINAIEAIKMDGKMGIKEEAISREMLKELGFEGVLSNFIECRDEVMNYLVVAGHFDSIPVSKGSVDESLVFRKTNIKRMAAGGRYIEIKKSKYGSEHVIIYNPLKSRNLFSQNLSLQELGEIEDDLAKKNSTRRENEEKLKKVLKDCEVVDKELQELYRERSLHNSQVMDIKRREARIQILKGSMDRKKLELEMLEDTKDLDEEERRIYEARRKLEDTWKDKCDELDRHLSDSRYFDAFCNAVRLFREVMNVNKNIEFLEESKKVMEETIRKLDEEAAEKKKEGSILKRKIEEGRMRLEKIEKTEEYDKILAQLPDTIDELDDEIIKERAQLKLYNVDRGAVEQFEVREQDLRSLNKDISRHSEGLENIKKKGSDVKNVLIERIEKMVCSIDKQFRSLFRRAGGDGSVVFINDGLDACKWRLSIMVKFRDSDGLEVLNSHRQSGGERSVSIILFLLAIQSYRPSPFRLVDEINQGMDRHNEKLVHDILVALSKEGNEQFFMITPKIAPGLSYSQNMKVIILYSSQSCAGQEGFVKYKLRMLA</sequence>
<feature type="coiled-coil region" evidence="4">
    <location>
        <begin position="312"/>
        <end position="339"/>
    </location>
</feature>
<evidence type="ECO:0000313" key="6">
    <source>
        <dbReference type="EMBL" id="AGE94840.1"/>
    </source>
</evidence>
<dbReference type="PANTHER" id="PTHR45916">
    <property type="entry name" value="STRUCTURAL MAINTENANCE OF CHROMOSOMES PROTEIN 5"/>
    <property type="match status" value="1"/>
</dbReference>
<feature type="coiled-coil region" evidence="4">
    <location>
        <begin position="801"/>
        <end position="855"/>
    </location>
</feature>
<dbReference type="EMBL" id="KC513604">
    <property type="protein sequence ID" value="AGE94840.1"/>
    <property type="molecule type" value="Genomic_DNA"/>
</dbReference>
<dbReference type="InterPro" id="IPR003395">
    <property type="entry name" value="RecF/RecN/SMC_N"/>
</dbReference>
<dbReference type="InterPro" id="IPR027417">
    <property type="entry name" value="P-loop_NTPase"/>
</dbReference>
<keyword evidence="3 4" id="KW-0175">Coiled coil</keyword>
<feature type="coiled-coil region" evidence="4">
    <location>
        <begin position="156"/>
        <end position="190"/>
    </location>
</feature>
<evidence type="ECO:0000259" key="5">
    <source>
        <dbReference type="Pfam" id="PF02463"/>
    </source>
</evidence>
<organism evidence="6">
    <name type="scientific">Encephalitozoon cuniculi</name>
    <name type="common">Microsporidian parasite</name>
    <dbReference type="NCBI Taxonomy" id="6035"/>
    <lineage>
        <taxon>Eukaryota</taxon>
        <taxon>Fungi</taxon>
        <taxon>Fungi incertae sedis</taxon>
        <taxon>Microsporidia</taxon>
        <taxon>Unikaryonidae</taxon>
        <taxon>Encephalitozoon</taxon>
    </lineage>
</organism>
<dbReference type="PANTHER" id="PTHR45916:SF1">
    <property type="entry name" value="STRUCTURAL MAINTENANCE OF CHROMOSOMES PROTEIN 5"/>
    <property type="match status" value="1"/>
</dbReference>
<dbReference type="VEuPathDB" id="MicrosporidiaDB:M970_112000"/>
<dbReference type="GO" id="GO:0005634">
    <property type="term" value="C:nucleus"/>
    <property type="evidence" value="ECO:0007669"/>
    <property type="project" value="TreeGrafter"/>
</dbReference>